<dbReference type="InterPro" id="IPR044946">
    <property type="entry name" value="Restrct_endonuc_typeI_TRD_sf"/>
</dbReference>
<evidence type="ECO:0000256" key="2">
    <source>
        <dbReference type="ARBA" id="ARBA00023125"/>
    </source>
</evidence>
<accession>A0ABV0IIM6</accession>
<protein>
    <recommendedName>
        <fullName evidence="6">Type I restriction modification DNA specificity domain-containing protein</fullName>
    </recommendedName>
</protein>
<dbReference type="Gene3D" id="3.90.220.20">
    <property type="entry name" value="DNA methylase specificity domains"/>
    <property type="match status" value="2"/>
</dbReference>
<evidence type="ECO:0000256" key="1">
    <source>
        <dbReference type="ARBA" id="ARBA00022747"/>
    </source>
</evidence>
<reference evidence="4 5" key="1">
    <citation type="submission" date="2024-05" db="EMBL/GenBank/DDBJ databases">
        <authorList>
            <person name="Yi C."/>
        </authorList>
    </citation>
    <scope>NUCLEOTIDE SEQUENCE [LARGE SCALE GENOMIC DNA]</scope>
    <source>
        <strain evidence="4 5">XS13</strain>
    </source>
</reference>
<proteinExistence type="predicted"/>
<dbReference type="Proteomes" id="UP001484097">
    <property type="component" value="Unassembled WGS sequence"/>
</dbReference>
<dbReference type="RefSeq" id="WP_347920639.1">
    <property type="nucleotide sequence ID" value="NZ_JBDXMX010000004.1"/>
</dbReference>
<evidence type="ECO:0000313" key="4">
    <source>
        <dbReference type="EMBL" id="MEO9248021.1"/>
    </source>
</evidence>
<organism evidence="4 5">
    <name type="scientific">Citricoccus nitrophenolicus</name>
    <dbReference type="NCBI Taxonomy" id="863575"/>
    <lineage>
        <taxon>Bacteria</taxon>
        <taxon>Bacillati</taxon>
        <taxon>Actinomycetota</taxon>
        <taxon>Actinomycetes</taxon>
        <taxon>Micrococcales</taxon>
        <taxon>Micrococcaceae</taxon>
        <taxon>Citricoccus</taxon>
    </lineage>
</organism>
<comment type="caution">
    <text evidence="4">The sequence shown here is derived from an EMBL/GenBank/DDBJ whole genome shotgun (WGS) entry which is preliminary data.</text>
</comment>
<dbReference type="InterPro" id="IPR051212">
    <property type="entry name" value="Type-I_RE_S_subunit"/>
</dbReference>
<keyword evidence="5" id="KW-1185">Reference proteome</keyword>
<evidence type="ECO:0000313" key="5">
    <source>
        <dbReference type="Proteomes" id="UP001484097"/>
    </source>
</evidence>
<dbReference type="SUPFAM" id="SSF116734">
    <property type="entry name" value="DNA methylase specificity domain"/>
    <property type="match status" value="2"/>
</dbReference>
<keyword evidence="2" id="KW-0238">DNA-binding</keyword>
<dbReference type="PANTHER" id="PTHR43140">
    <property type="entry name" value="TYPE-1 RESTRICTION ENZYME ECOKI SPECIFICITY PROTEIN"/>
    <property type="match status" value="1"/>
</dbReference>
<evidence type="ECO:0000256" key="3">
    <source>
        <dbReference type="SAM" id="MobiDB-lite"/>
    </source>
</evidence>
<dbReference type="PANTHER" id="PTHR43140:SF1">
    <property type="entry name" value="TYPE I RESTRICTION ENZYME ECOKI SPECIFICITY SUBUNIT"/>
    <property type="match status" value="1"/>
</dbReference>
<feature type="compositionally biased region" description="Acidic residues" evidence="3">
    <location>
        <begin position="372"/>
        <end position="381"/>
    </location>
</feature>
<sequence>MTKTGVVEQLEDIAQSIDGAPKKLARAGDIVINSRSDRKGSSGLSPRDGSVSVINTVMAPHAIVPRYAHHLIRSHGFQEEFYRFGSGIVADLWSTRWSATKAITMPVPPIEEQHHIADYLDHETAEIDAFITGLERFRGLVVERGRAQRERAISGTGVEAIPLRRFAPVRTTGTSVNASPWPAGPEEYGVLKTGAVSKGYFDPSENKAVVDREEVKRLTSPVLGDKVLINRANTPSLVGTAVYVSEPIPCLFLSDKLWSIDFDASNEYMAEAMSTRFYRDQVTLSSVGASSSMHNLSYEDFLSVRIPVPGHDRQAQIAAELRQERHAERNTLEAIGQATHLAQERRAALISAAVTGQIDVTGRRRGPSEAERLEDELTDAQ</sequence>
<feature type="region of interest" description="Disordered" evidence="3">
    <location>
        <begin position="361"/>
        <end position="381"/>
    </location>
</feature>
<dbReference type="EMBL" id="JBDXMX010000004">
    <property type="protein sequence ID" value="MEO9248021.1"/>
    <property type="molecule type" value="Genomic_DNA"/>
</dbReference>
<name>A0ABV0IIM6_9MICC</name>
<evidence type="ECO:0008006" key="6">
    <source>
        <dbReference type="Google" id="ProtNLM"/>
    </source>
</evidence>
<gene>
    <name evidence="4" type="ORF">ABDK96_10035</name>
</gene>
<keyword evidence="1" id="KW-0680">Restriction system</keyword>